<reference evidence="5" key="1">
    <citation type="submission" date="2021-01" db="EMBL/GenBank/DDBJ databases">
        <authorList>
            <person name="Corre E."/>
            <person name="Pelletier E."/>
            <person name="Niang G."/>
            <person name="Scheremetjew M."/>
            <person name="Finn R."/>
            <person name="Kale V."/>
            <person name="Holt S."/>
            <person name="Cochrane G."/>
            <person name="Meng A."/>
            <person name="Brown T."/>
            <person name="Cohen L."/>
        </authorList>
    </citation>
    <scope>NUCLEOTIDE SEQUENCE</scope>
    <source>
        <strain evidence="5">UTEXLB2642</strain>
    </source>
</reference>
<dbReference type="InterPro" id="IPR028994">
    <property type="entry name" value="Integrin_alpha_N"/>
</dbReference>
<evidence type="ECO:0000256" key="4">
    <source>
        <dbReference type="SAM" id="SignalP"/>
    </source>
</evidence>
<feature type="signal peptide" evidence="4">
    <location>
        <begin position="1"/>
        <end position="18"/>
    </location>
</feature>
<keyword evidence="1 4" id="KW-0732">Signal</keyword>
<dbReference type="Gene3D" id="2.130.10.130">
    <property type="entry name" value="Integrin alpha, N-terminal"/>
    <property type="match status" value="1"/>
</dbReference>
<accession>A0A7S0SX24</accession>
<feature type="transmembrane region" description="Helical" evidence="3">
    <location>
        <begin position="571"/>
        <end position="592"/>
    </location>
</feature>
<sequence>MILFYLLIIYLSVCLSNCQLTNDLSNEPTVELISELTSEPTIYPTIEPSVNIYSTNYLINESINYPTIEPTIEPTNESSNNLPKPKPKPLPIDLPTYPPNYLPIGSPSDLKSADAIINSKLIASDGFDYQRFGHQVVVDPVSGVAVVSTNYLSKQTGGTIYTYLPAVTNNGKINYIEFNKILVPISSRVSQSDIYLAIYDGLLLVGVPLDNTISLASGVVYTYLIAQPTTRPTNYPTNSPTNDLSDELTNYPTISPTNTPSISLNNYIPIYQTIYSSNNQIHEKFGSCLSIYQSIVVIGASGHDIIGIENGIIYIYTISDNILVYHSTISAVVSSFANFGSSIYLTENWLIVGAPSDSTNEILSGSVTIYSITKSTNYTINYATTLLPTYTSTYSYYGRSIYLSNDLLVISASQLDGSGLVYVYRYIDSYWIETNRLVSETSSYYDRFADSLVVSKIGSYEVIAVGCPGDDSDEFDIGSVQLFVYKNLKWDYIGKITSNSSKEFTNYASTLSTYLSTYLFIGADLSPGVSDKSGAVYLSNLSTYLSAYLLVDSTNDLPGYLTNYLSNNLAHAVIALMFALLPVVLLSAFISYRIVRLQRARFAASKSDGKSVSKIDNKLDSKVDIKKTKKLRGQRTNQPFSLMLNDDNDFNINESIDRSIDTELVGQTIRQLDRQMYSQVDNELDSSVDRDLDIGIDSSEIYLTPNKHSQLYIDV</sequence>
<evidence type="ECO:0000313" key="5">
    <source>
        <dbReference type="EMBL" id="CAD8716486.1"/>
    </source>
</evidence>
<keyword evidence="3" id="KW-1133">Transmembrane helix</keyword>
<dbReference type="AlphaFoldDB" id="A0A7S0SX24"/>
<dbReference type="EMBL" id="HBFD01002919">
    <property type="protein sequence ID" value="CAD8716486.1"/>
    <property type="molecule type" value="Transcribed_RNA"/>
</dbReference>
<dbReference type="Pfam" id="PF04886">
    <property type="entry name" value="PT"/>
    <property type="match status" value="1"/>
</dbReference>
<evidence type="ECO:0000256" key="1">
    <source>
        <dbReference type="ARBA" id="ARBA00022729"/>
    </source>
</evidence>
<evidence type="ECO:0000256" key="2">
    <source>
        <dbReference type="ARBA" id="ARBA00022737"/>
    </source>
</evidence>
<proteinExistence type="predicted"/>
<evidence type="ECO:0000256" key="3">
    <source>
        <dbReference type="SAM" id="Phobius"/>
    </source>
</evidence>
<feature type="chain" id="PRO_5031209960" evidence="4">
    <location>
        <begin position="19"/>
        <end position="715"/>
    </location>
</feature>
<organism evidence="5">
    <name type="scientific">Chromulina nebulosa</name>
    <dbReference type="NCBI Taxonomy" id="96789"/>
    <lineage>
        <taxon>Eukaryota</taxon>
        <taxon>Sar</taxon>
        <taxon>Stramenopiles</taxon>
        <taxon>Ochrophyta</taxon>
        <taxon>Chrysophyceae</taxon>
        <taxon>Chromulinales</taxon>
        <taxon>Chromulinaceae</taxon>
        <taxon>Chromulina</taxon>
    </lineage>
</organism>
<name>A0A7S0SX24_9STRA</name>
<dbReference type="PANTHER" id="PTHR36220">
    <property type="entry name" value="UNNAMED PRODUCT"/>
    <property type="match status" value="1"/>
</dbReference>
<dbReference type="PANTHER" id="PTHR36220:SF1">
    <property type="entry name" value="GAMMA TUBULIN COMPLEX COMPONENT C-TERMINAL DOMAIN-CONTAINING PROTEIN"/>
    <property type="match status" value="1"/>
</dbReference>
<protein>
    <submittedName>
        <fullName evidence="5">Uncharacterized protein</fullName>
    </submittedName>
</protein>
<keyword evidence="2" id="KW-0677">Repeat</keyword>
<keyword evidence="3" id="KW-0472">Membrane</keyword>
<gene>
    <name evidence="5" type="ORF">CNEB1095_LOCUS1874</name>
</gene>
<dbReference type="InterPro" id="IPR006970">
    <property type="entry name" value="PT"/>
</dbReference>
<keyword evidence="3" id="KW-0812">Transmembrane</keyword>